<dbReference type="EC" id="2.4.2.31" evidence="6"/>
<dbReference type="Proteomes" id="UP000663824">
    <property type="component" value="Unassembled WGS sequence"/>
</dbReference>
<evidence type="ECO:0000313" key="7">
    <source>
        <dbReference type="EMBL" id="CAF1119165.1"/>
    </source>
</evidence>
<evidence type="ECO:0000313" key="8">
    <source>
        <dbReference type="EMBL" id="CAF1546315.1"/>
    </source>
</evidence>
<sequence>MGGIVGSFGTSSPAASSIVISNADTPDTTKCDSCDFSITRPRYNWELVDEHVIKIALNFREELIPWNDDKKKLKKKISSISKGYLTLGLQHMTDTTIISDLRDLFNKAKEECDPCYIVEAYCKSQSFTQCLNDSMARIILHDISQGCTKFSCDTLYATEDGTKSIASIFFYHQKFITYTGTVYRGTFNQMNFEHIKVKECIMINTFLSTSKSKEVANTFAAYDEGTQKLDKENDPGVLSSLFTFIVKNIDGNRRALDISGYSRIPDEEEVIILPYSTFLVTKKETIALRTAKGKRIEIELEECDENQLRSSLNQQ</sequence>
<evidence type="ECO:0000256" key="4">
    <source>
        <dbReference type="ARBA" id="ARBA00022695"/>
    </source>
</evidence>
<dbReference type="OrthoDB" id="3246549at2759"/>
<evidence type="ECO:0000256" key="6">
    <source>
        <dbReference type="RuleBase" id="RU361228"/>
    </source>
</evidence>
<evidence type="ECO:0000313" key="10">
    <source>
        <dbReference type="EMBL" id="CAF3873352.1"/>
    </source>
</evidence>
<reference evidence="7" key="1">
    <citation type="submission" date="2021-02" db="EMBL/GenBank/DDBJ databases">
        <authorList>
            <person name="Nowell W R."/>
        </authorList>
    </citation>
    <scope>NUCLEOTIDE SEQUENCE</scope>
</reference>
<dbReference type="GO" id="GO:0016779">
    <property type="term" value="F:nucleotidyltransferase activity"/>
    <property type="evidence" value="ECO:0007669"/>
    <property type="project" value="UniProtKB-KW"/>
</dbReference>
<dbReference type="Proteomes" id="UP000663834">
    <property type="component" value="Unassembled WGS sequence"/>
</dbReference>
<keyword evidence="3 6" id="KW-0808">Transferase</keyword>
<evidence type="ECO:0000313" key="13">
    <source>
        <dbReference type="Proteomes" id="UP000663855"/>
    </source>
</evidence>
<dbReference type="Proteomes" id="UP000681720">
    <property type="component" value="Unassembled WGS sequence"/>
</dbReference>
<dbReference type="SUPFAM" id="SSF56399">
    <property type="entry name" value="ADP-ribosylation"/>
    <property type="match status" value="1"/>
</dbReference>
<comment type="caution">
    <text evidence="7">The sequence shown here is derived from an EMBL/GenBank/DDBJ whole genome shotgun (WGS) entry which is preliminary data.</text>
</comment>
<dbReference type="Pfam" id="PF01129">
    <property type="entry name" value="ART"/>
    <property type="match status" value="1"/>
</dbReference>
<keyword evidence="2 6" id="KW-0328">Glycosyltransferase</keyword>
<dbReference type="Proteomes" id="UP000676336">
    <property type="component" value="Unassembled WGS sequence"/>
</dbReference>
<protein>
    <recommendedName>
        <fullName evidence="6">NAD(P)(+)--arginine ADP-ribosyltransferase</fullName>
        <ecNumber evidence="6">2.4.2.31</ecNumber>
    </recommendedName>
    <alternativeName>
        <fullName evidence="6">Mono(ADP-ribosyl)transferase</fullName>
    </alternativeName>
</protein>
<proteinExistence type="inferred from homology"/>
<evidence type="ECO:0000256" key="2">
    <source>
        <dbReference type="ARBA" id="ARBA00022676"/>
    </source>
</evidence>
<dbReference type="EMBL" id="CAJNOW010008789">
    <property type="protein sequence ID" value="CAF1546315.1"/>
    <property type="molecule type" value="Genomic_DNA"/>
</dbReference>
<dbReference type="InterPro" id="IPR000768">
    <property type="entry name" value="ART"/>
</dbReference>
<keyword evidence="6" id="KW-0521">NADP</keyword>
<dbReference type="EMBL" id="CAJNRE010010592">
    <property type="protein sequence ID" value="CAF2093619.1"/>
    <property type="molecule type" value="Genomic_DNA"/>
</dbReference>
<dbReference type="GO" id="GO:0106274">
    <property type="term" value="F:NAD+-protein-arginine ADP-ribosyltransferase activity"/>
    <property type="evidence" value="ECO:0007669"/>
    <property type="project" value="UniProtKB-EC"/>
</dbReference>
<dbReference type="EMBL" id="CAJOBH010003342">
    <property type="protein sequence ID" value="CAF3948343.1"/>
    <property type="molecule type" value="Genomic_DNA"/>
</dbReference>
<name>A0A814QGH0_9BILA</name>
<comment type="catalytic activity">
    <reaction evidence="5 6">
        <text>L-arginyl-[protein] + NAD(+) = N(omega)-(ADP-D-ribosyl)-L-arginyl-[protein] + nicotinamide + H(+)</text>
        <dbReference type="Rhea" id="RHEA:19149"/>
        <dbReference type="Rhea" id="RHEA-COMP:10532"/>
        <dbReference type="Rhea" id="RHEA-COMP:15087"/>
        <dbReference type="ChEBI" id="CHEBI:15378"/>
        <dbReference type="ChEBI" id="CHEBI:17154"/>
        <dbReference type="ChEBI" id="CHEBI:29965"/>
        <dbReference type="ChEBI" id="CHEBI:57540"/>
        <dbReference type="ChEBI" id="CHEBI:142554"/>
        <dbReference type="EC" id="2.4.2.31"/>
    </reaction>
</comment>
<gene>
    <name evidence="12" type="ORF">BYL167_LOCUS10886</name>
    <name evidence="7" type="ORF">CJN711_LOCUS7987</name>
    <name evidence="11" type="ORF">GIL414_LOCUS7825</name>
    <name evidence="8" type="ORF">KQP761_LOCUS17316</name>
    <name evidence="9" type="ORF">MBJ925_LOCUS21039</name>
    <name evidence="10" type="ORF">SMN809_LOCUS5211</name>
</gene>
<dbReference type="Proteomes" id="UP000663855">
    <property type="component" value="Unassembled WGS sequence"/>
</dbReference>
<evidence type="ECO:0000313" key="12">
    <source>
        <dbReference type="EMBL" id="CAF3948343.1"/>
    </source>
</evidence>
<evidence type="ECO:0000313" key="9">
    <source>
        <dbReference type="EMBL" id="CAF2093619.1"/>
    </source>
</evidence>
<dbReference type="EMBL" id="CAJOBJ010002442">
    <property type="protein sequence ID" value="CAF3926025.1"/>
    <property type="molecule type" value="Genomic_DNA"/>
</dbReference>
<evidence type="ECO:0000256" key="1">
    <source>
        <dbReference type="ARBA" id="ARBA00009558"/>
    </source>
</evidence>
<dbReference type="EMBL" id="CAJNOV010002866">
    <property type="protein sequence ID" value="CAF1119165.1"/>
    <property type="molecule type" value="Genomic_DNA"/>
</dbReference>
<keyword evidence="4" id="KW-0548">Nucleotidyltransferase</keyword>
<evidence type="ECO:0000256" key="3">
    <source>
        <dbReference type="ARBA" id="ARBA00022679"/>
    </source>
</evidence>
<organism evidence="7 13">
    <name type="scientific">Rotaria magnacalcarata</name>
    <dbReference type="NCBI Taxonomy" id="392030"/>
    <lineage>
        <taxon>Eukaryota</taxon>
        <taxon>Metazoa</taxon>
        <taxon>Spiralia</taxon>
        <taxon>Gnathifera</taxon>
        <taxon>Rotifera</taxon>
        <taxon>Eurotatoria</taxon>
        <taxon>Bdelloidea</taxon>
        <taxon>Philodinida</taxon>
        <taxon>Philodinidae</taxon>
        <taxon>Rotaria</taxon>
    </lineage>
</organism>
<evidence type="ECO:0000313" key="11">
    <source>
        <dbReference type="EMBL" id="CAF3926025.1"/>
    </source>
</evidence>
<keyword evidence="6" id="KW-0520">NAD</keyword>
<dbReference type="Proteomes" id="UP000681967">
    <property type="component" value="Unassembled WGS sequence"/>
</dbReference>
<dbReference type="EMBL" id="CAJOBI010001290">
    <property type="protein sequence ID" value="CAF3873352.1"/>
    <property type="molecule type" value="Genomic_DNA"/>
</dbReference>
<dbReference type="Gene3D" id="3.90.176.10">
    <property type="entry name" value="Toxin ADP-ribosyltransferase, Chain A, domain 1"/>
    <property type="match status" value="1"/>
</dbReference>
<accession>A0A814QGH0</accession>
<comment type="similarity">
    <text evidence="1 6">Belongs to the Arg-specific ADP-ribosyltransferase family.</text>
</comment>
<dbReference type="AlphaFoldDB" id="A0A814QGH0"/>
<evidence type="ECO:0000256" key="5">
    <source>
        <dbReference type="ARBA" id="ARBA00047597"/>
    </source>
</evidence>